<organism evidence="3">
    <name type="scientific">bioreactor metagenome</name>
    <dbReference type="NCBI Taxonomy" id="1076179"/>
    <lineage>
        <taxon>unclassified sequences</taxon>
        <taxon>metagenomes</taxon>
        <taxon>ecological metagenomes</taxon>
    </lineage>
</organism>
<sequence length="181" mass="20416">MPLLLWPVHIVFLELIIDPACSVIFEAERAEKNVMSRPPKSVDEPFFGINKILLSCSQGISVLISTLAVFFVGQYLGYNDGAVRAMSFVTLIASNIAIILSNRSWSESIFKILATPNKTVKWVVGGAGFFLTLILNMPFLRDLFQFEVISFIEAIICLVIGFVTITWFELYKKWSRAWNTV</sequence>
<dbReference type="SUPFAM" id="SSF81665">
    <property type="entry name" value="Calcium ATPase, transmembrane domain M"/>
    <property type="match status" value="1"/>
</dbReference>
<comment type="caution">
    <text evidence="3">The sequence shown here is derived from an EMBL/GenBank/DDBJ whole genome shotgun (WGS) entry which is preliminary data.</text>
</comment>
<evidence type="ECO:0000256" key="1">
    <source>
        <dbReference type="SAM" id="Phobius"/>
    </source>
</evidence>
<feature type="transmembrane region" description="Helical" evidence="1">
    <location>
        <begin position="82"/>
        <end position="101"/>
    </location>
</feature>
<feature type="transmembrane region" description="Helical" evidence="1">
    <location>
        <begin position="146"/>
        <end position="168"/>
    </location>
</feature>
<evidence type="ECO:0000313" key="3">
    <source>
        <dbReference type="EMBL" id="MPN25654.1"/>
    </source>
</evidence>
<evidence type="ECO:0000259" key="2">
    <source>
        <dbReference type="Pfam" id="PF00689"/>
    </source>
</evidence>
<keyword evidence="1" id="KW-1133">Transmembrane helix</keyword>
<proteinExistence type="predicted"/>
<dbReference type="EMBL" id="VSSQ01074907">
    <property type="protein sequence ID" value="MPN25654.1"/>
    <property type="molecule type" value="Genomic_DNA"/>
</dbReference>
<dbReference type="InterPro" id="IPR006068">
    <property type="entry name" value="ATPase_P-typ_cation-transptr_C"/>
</dbReference>
<feature type="transmembrane region" description="Helical" evidence="1">
    <location>
        <begin position="122"/>
        <end position="140"/>
    </location>
</feature>
<keyword evidence="1" id="KW-0812">Transmembrane</keyword>
<protein>
    <recommendedName>
        <fullName evidence="2">Cation-transporting P-type ATPase C-terminal domain-containing protein</fullName>
    </recommendedName>
</protein>
<feature type="domain" description="Cation-transporting P-type ATPase C-terminal" evidence="2">
    <location>
        <begin position="2"/>
        <end position="173"/>
    </location>
</feature>
<reference evidence="3" key="1">
    <citation type="submission" date="2019-08" db="EMBL/GenBank/DDBJ databases">
        <authorList>
            <person name="Kucharzyk K."/>
            <person name="Murdoch R.W."/>
            <person name="Higgins S."/>
            <person name="Loffler F."/>
        </authorList>
    </citation>
    <scope>NUCLEOTIDE SEQUENCE</scope>
</reference>
<feature type="transmembrane region" description="Helical" evidence="1">
    <location>
        <begin position="6"/>
        <end position="25"/>
    </location>
</feature>
<dbReference type="InterPro" id="IPR023298">
    <property type="entry name" value="ATPase_P-typ_TM_dom_sf"/>
</dbReference>
<feature type="transmembrane region" description="Helical" evidence="1">
    <location>
        <begin position="46"/>
        <end position="76"/>
    </location>
</feature>
<name>A0A645GNX0_9ZZZZ</name>
<dbReference type="Gene3D" id="1.20.1110.10">
    <property type="entry name" value="Calcium-transporting ATPase, transmembrane domain"/>
    <property type="match status" value="2"/>
</dbReference>
<dbReference type="AlphaFoldDB" id="A0A645GNX0"/>
<dbReference type="Pfam" id="PF00689">
    <property type="entry name" value="Cation_ATPase_C"/>
    <property type="match status" value="1"/>
</dbReference>
<accession>A0A645GNX0</accession>
<keyword evidence="1" id="KW-0472">Membrane</keyword>
<gene>
    <name evidence="3" type="ORF">SDC9_173066</name>
</gene>